<feature type="disulfide bond" evidence="8">
    <location>
        <begin position="1721"/>
        <end position="1739"/>
    </location>
</feature>
<dbReference type="PROSITE" id="PS01209">
    <property type="entry name" value="LDLRA_1"/>
    <property type="match status" value="12"/>
</dbReference>
<feature type="disulfide bond" evidence="8">
    <location>
        <begin position="653"/>
        <end position="665"/>
    </location>
</feature>
<dbReference type="Gene3D" id="4.10.400.10">
    <property type="entry name" value="Low-density Lipoprotein Receptor"/>
    <property type="match status" value="17"/>
</dbReference>
<feature type="disulfide bond" evidence="8">
    <location>
        <begin position="1054"/>
        <end position="1066"/>
    </location>
</feature>
<dbReference type="InterPro" id="IPR003598">
    <property type="entry name" value="Ig_sub2"/>
</dbReference>
<feature type="disulfide bond" evidence="8">
    <location>
        <begin position="2256"/>
        <end position="2274"/>
    </location>
</feature>
<evidence type="ECO:0000256" key="3">
    <source>
        <dbReference type="ARBA" id="ARBA00022692"/>
    </source>
</evidence>
<dbReference type="InterPro" id="IPR050685">
    <property type="entry name" value="LDLR"/>
</dbReference>
<keyword evidence="4" id="KW-0677">Repeat</keyword>
<feature type="disulfide bond" evidence="8">
    <location>
        <begin position="394"/>
        <end position="412"/>
    </location>
</feature>
<dbReference type="Gene3D" id="2.60.40.10">
    <property type="entry name" value="Immunoglobulins"/>
    <property type="match status" value="1"/>
</dbReference>
<feature type="disulfide bond" evidence="8">
    <location>
        <begin position="1855"/>
        <end position="1873"/>
    </location>
</feature>
<dbReference type="InterPro" id="IPR002172">
    <property type="entry name" value="LDrepeatLR_classA_rpt"/>
</dbReference>
<dbReference type="PROSITE" id="PS50068">
    <property type="entry name" value="LDLRA_2"/>
    <property type="match status" value="21"/>
</dbReference>
<evidence type="ECO:0000256" key="7">
    <source>
        <dbReference type="ARBA" id="ARBA00023157"/>
    </source>
</evidence>
<dbReference type="PANTHER" id="PTHR24270">
    <property type="entry name" value="LOW-DENSITY LIPOPROTEIN RECEPTOR-RELATED"/>
    <property type="match status" value="1"/>
</dbReference>
<feature type="disulfide bond" evidence="8">
    <location>
        <begin position="519"/>
        <end position="531"/>
    </location>
</feature>
<protein>
    <submittedName>
        <fullName evidence="10">Basement membrane-specific heparan sulfate proteoglycan core protein</fullName>
    </submittedName>
</protein>
<feature type="disulfide bond" evidence="8">
    <location>
        <begin position="2591"/>
        <end position="2606"/>
    </location>
</feature>
<feature type="disulfide bond" evidence="8">
    <location>
        <begin position="1312"/>
        <end position="1324"/>
    </location>
</feature>
<feature type="disulfide bond" evidence="8">
    <location>
        <begin position="921"/>
        <end position="933"/>
    </location>
</feature>
<feature type="disulfide bond" evidence="8">
    <location>
        <begin position="2637"/>
        <end position="2652"/>
    </location>
</feature>
<feature type="disulfide bond" evidence="8">
    <location>
        <begin position="113"/>
        <end position="131"/>
    </location>
</feature>
<comment type="subcellular location">
    <subcellularLocation>
        <location evidence="2">Endomembrane system</location>
    </subcellularLocation>
    <subcellularLocation>
        <location evidence="1">Membrane</location>
        <topology evidence="1">Single-pass membrane protein</topology>
    </subcellularLocation>
</comment>
<dbReference type="InterPro" id="IPR013783">
    <property type="entry name" value="Ig-like_fold"/>
</dbReference>
<keyword evidence="6" id="KW-0472">Membrane</keyword>
<gene>
    <name evidence="10" type="ORF">TcWFU_007299</name>
</gene>
<keyword evidence="11" id="KW-1185">Reference proteome</keyword>
<sequence length="2756" mass="303415">MLLVVRAIYNSVGRVTVEPEKIVRRPWEAFKFTCTASEQIRPVVVLKGANTQIDGLLGLSVKRSSENTITVAADSGLREVHGNVTFECYVERGERRSVDVVILPVCPEGMYSCRDGSCFASHQICNRISNCADGSDEDEGICTGVELPSSSQNITVFPRQPFEFTCSAPEGTRPLVTIPATLNLVVENDPRFMVTRAPSNKIRVRAVHGLLEADNGITFMCLIEPGTWRYITVNVKSQCPPDQSQCGDGTCLPTPSFCDGIIDCSDASDENHVLCPRVITDTATNPSWLFPTSREKLTITPSEIRGRPWVPFAFTCRAPTGFHPKFIIDGIGKALSEDRRFTVSKPRENEIVASASYGLRGKSVLKVWCVLKTGAQKSIDILIEQTCPSHSYQCADGVCIVPSLLCDGKRDCKDGSDERFCKTIKPSLIISPESVSVRPKQPFTFACTAPEDIRPEVYLARDQRPVSTDRRFKVERPGWNIVSVTAINGLLETNDGLLFTCRTSTAEQQQMVVSIDHPCGRGMFQCDLHSCIPAAAVCDGQPDCPDESDEDRRFCLATSLEVEVSPTSMRVEAWSPFNFSCKAKRGNDPVVIHTATGIPVDRDPRFRVQRPNPQTVLVHAPYGTHAYGDIAKFVCLTTDGDKEEVAVSIESHCAIGQSQCRSGECINSLQFCDGYSHCSDASDEFPVFCQKPKMSVIIIPSSIRTTPWRKFQFICIGPSSSRAELVFSQTRKLVADDPLYDVVRINENVIQVTALQGLRGNDDATIECFLTTGEKDHVKITIDDPCPYGQSQCKDGRCINTVALCNGRRDCYDGSDEDLGFCTATKSARQFSIHPRLIVTPPWKHFTFTCITPSNGQATIVFQKDGRLIDGDPRFDVYRRDASTIEVSAPFGLRGVDSTTLECVTRLGERQAISITVLDPCPSGQMSCRGGECIRANQFCDGHVDCSDASDEQEDFCPAPEEGVVAIPDVIKVPEWTPFSFVCRGPPNSRMTARFTANALSVGTDPRFEVRGLNTSIVQVTALQGLRSVDDTEVECATGRGQKKTVTIAIRGDCRFGETGCQDGTCIQILKLCDGEVHCPDGSDELSQFCGEVKTPVTVVKVHPNTVFVDEWTPFSFVCTGPPGSVLTPTVKADGSPVTADSRFRVTTHNETAIEIVAPTGLRGTDDMLIECSNSAGESSIVAITVLDRCKPRDFRCKDGSCILQFYVCDGIQHCVDGSDELPALCKGEFWVYEWTPFRFMCNSATGRLTAYFKLNGDLVEYDHRFHVAHINSTAIEVSAPFGLRNIDDMEIECVSTSGDRTSIGIIIDSHCPEGQSQCKDGECIPTFQVCDFVTHCRDHTDEVPDFCLGHPKPPLVIDPPMVNIPAWQMFEFVCSSTDGSRVEAHFSPDDGRVDEDPRFRVSRHNTTAIIISAPEGLRDIDDMRIECVSTSGKKKDVLITVHDACDRNHSKCKDGPCIPQSQLCDGTPHCRDQSDENAKFCRERIRHLIFVDPPHIYKPAWVAFEFICRSSTEGPVAAIFANDGSPVELDLRFSVTSHNSSTIIVNTPRGLRDIDDLTIQCVLPTGQKKNVTITIASSCGEGYTQCRDGNCIQQTKLCDGIANCPDHSDEDKTFCKKSLGTSIIVTPPFVKVPAWNPFQFTCVITDGGPLDAIFKANGSSVYLDPRFKVTRHNDSALNITAPEGLRDKEDVEIECVTPTGQRSGVAIIISDDCGRDYTKCKDGACIPESQWCDGTVQCPDGSDENQLFCKDLASKLDIFPSRITSPPWRPFKFTCASTTAERPSVIILRDRKPIERDPRFFVKRYRGNLIEVSTPQGLASLGPDERLVCILSTGQQKEIPITITNHCRIGQLPCKDGTCVLSDDFCNGRNDCADGSDESGIACPDLPSGVRVTPENITISPWREFRFYCTDIMGRRPPSAVIVGSQKIVSSDPRFRVVKVNGSTIEVTATHGLRGLEDSLKINCTSEAGDSATVVITVEDRCGPGQLQCRDGRCLPASRFCDQQSDCLDSSDEETPHCQSSILTVTPSYIRRPPWVPFSVVCVSPVGQWPDIVFAEGKRSVSHDPRFTVQRVNSNSVEVTATQGLLGNEEMILLECVTNAGLCKNVTILIDNMCKPGSMQCRNGRCLPIVEFCDGKSDCSDGSDELKEFCDIKGPNLVLSPPRIEAQPWEQFRTVCISPGESRPSFVFSKDLSPVERDQRYLIHHINATSVELVAPLGLRGQEDVDEIKCTNAVGASVVFEVAIGGPCRAGKMACQDGTCLPVSRFCDGHYDCHDKSDERLDVCPAPRPSVIASPESITTDPWKLIRFSCTSPDGHPLTARFSATGHLVKDSPRYRVHQVNTTTVEIVAPRGLRGPEDSTQIDCVITNGESRRVTIAVRDKCGPNRLPCEDGKCVPVDLFCDGKSDCLEGSDELAEFCIEPTRTPSPQPIGVRFSPSKQRVRPGQEIRLECSALSDDVHQYPIIEFANGTSVTIDPRFRVEYPRPGRSVVTIPKGTQVSQRRMEFQCYLPWGDKSHAEVFVDQVCAVGQRRCDNGLCIFLGQFCDGKRDCADGSDELPHNCDSCDPISRPCGVVNGKEPKIPYFQEHWRCDGENDCGNGFDELNCENYTRVPGRRCGSLRYDCSSDGSQVPLAYQCDGQPDCPNGEDEINCMRPTIYLEGWVSRYEVRRGQDLVIECEVLGVPPPAIIWRFNWGCLPQSVRARVEPVSSRFGCTGSRSRLTIRNVQEGDDGIYNCEGLTGVDRALSQDIFVILIN</sequence>
<dbReference type="InterPro" id="IPR023415">
    <property type="entry name" value="LDLR_class-A_CS"/>
</dbReference>
<feature type="domain" description="Ig-like" evidence="9">
    <location>
        <begin position="2655"/>
        <end position="2747"/>
    </location>
</feature>
<name>A0ABR4QDZ2_9CEST</name>
<evidence type="ECO:0000256" key="5">
    <source>
        <dbReference type="ARBA" id="ARBA00022989"/>
    </source>
</evidence>
<evidence type="ECO:0000313" key="11">
    <source>
        <dbReference type="Proteomes" id="UP001651158"/>
    </source>
</evidence>
<feature type="disulfide bond" evidence="8">
    <location>
        <begin position="2383"/>
        <end position="2395"/>
    </location>
</feature>
<dbReference type="InterPro" id="IPR003599">
    <property type="entry name" value="Ig_sub"/>
</dbReference>
<feature type="disulfide bond" evidence="8">
    <location>
        <begin position="406"/>
        <end position="421"/>
    </location>
</feature>
<feature type="disulfide bond" evidence="8">
    <location>
        <begin position="793"/>
        <end position="811"/>
    </location>
</feature>
<dbReference type="PRINTS" id="PR00261">
    <property type="entry name" value="LDLRECEPTOR"/>
</dbReference>
<comment type="caution">
    <text evidence="10">The sequence shown here is derived from an EMBL/GenBank/DDBJ whole genome shotgun (WGS) entry which is preliminary data.</text>
</comment>
<organism evidence="10 11">
    <name type="scientific">Taenia crassiceps</name>
    <dbReference type="NCBI Taxonomy" id="6207"/>
    <lineage>
        <taxon>Eukaryota</taxon>
        <taxon>Metazoa</taxon>
        <taxon>Spiralia</taxon>
        <taxon>Lophotrochozoa</taxon>
        <taxon>Platyhelminthes</taxon>
        <taxon>Cestoda</taxon>
        <taxon>Eucestoda</taxon>
        <taxon>Cyclophyllidea</taxon>
        <taxon>Taeniidae</taxon>
        <taxon>Taenia</taxon>
    </lineage>
</organism>
<feature type="disulfide bond" evidence="8">
    <location>
        <begin position="239"/>
        <end position="251"/>
    </location>
</feature>
<feature type="disulfide bond" evidence="8">
    <location>
        <begin position="1197"/>
        <end position="1215"/>
    </location>
</feature>
<feature type="disulfide bond" evidence="8">
    <location>
        <begin position="1061"/>
        <end position="1079"/>
    </location>
</feature>
<evidence type="ECO:0000259" key="9">
    <source>
        <dbReference type="PROSITE" id="PS50835"/>
    </source>
</evidence>
<dbReference type="Proteomes" id="UP001651158">
    <property type="component" value="Unassembled WGS sequence"/>
</dbReference>
<feature type="disulfide bond" evidence="8">
    <location>
        <begin position="2526"/>
        <end position="2538"/>
    </location>
</feature>
<feature type="disulfide bond" evidence="8">
    <location>
        <begin position="1453"/>
        <end position="1471"/>
    </location>
</feature>
<reference evidence="10 11" key="1">
    <citation type="journal article" date="2022" name="Front. Cell. Infect. Microbiol.">
        <title>The Genomes of Two Strains of Taenia crassiceps the Animal Model for the Study of Human Cysticercosis.</title>
        <authorList>
            <person name="Bobes R.J."/>
            <person name="Estrada K."/>
            <person name="Rios-Valencia D.G."/>
            <person name="Calderon-Gallegos A."/>
            <person name="de la Torre P."/>
            <person name="Carrero J.C."/>
            <person name="Sanchez-Flores A."/>
            <person name="Laclette J.P."/>
        </authorList>
    </citation>
    <scope>NUCLEOTIDE SEQUENCE [LARGE SCALE GENOMIC DNA]</scope>
    <source>
        <strain evidence="10">WFUcys</strain>
    </source>
</reference>
<dbReference type="CDD" id="cd00112">
    <property type="entry name" value="LDLa"/>
    <property type="match status" value="21"/>
</dbReference>
<dbReference type="Gene3D" id="4.10.1220.10">
    <property type="entry name" value="EGF-type module"/>
    <property type="match status" value="1"/>
</dbReference>
<dbReference type="SMART" id="SM00408">
    <property type="entry name" value="IGc2"/>
    <property type="match status" value="1"/>
</dbReference>
<dbReference type="InterPro" id="IPR007110">
    <property type="entry name" value="Ig-like_dom"/>
</dbReference>
<feature type="disulfide bond" evidence="8">
    <location>
        <begin position="1446"/>
        <end position="1458"/>
    </location>
</feature>
<keyword evidence="5" id="KW-1133">Transmembrane helix</keyword>
<feature type="disulfide bond" evidence="8">
    <location>
        <begin position="928"/>
        <end position="946"/>
    </location>
</feature>
<dbReference type="InterPro" id="IPR036055">
    <property type="entry name" value="LDL_receptor-like_sf"/>
</dbReference>
<feature type="disulfide bond" evidence="8">
    <location>
        <begin position="1319"/>
        <end position="1337"/>
    </location>
</feature>
<keyword evidence="7 8" id="KW-1015">Disulfide bond</keyword>
<dbReference type="SUPFAM" id="SSF57424">
    <property type="entry name" value="LDL receptor-like module"/>
    <property type="match status" value="20"/>
</dbReference>
<accession>A0ABR4QDZ2</accession>
<feature type="disulfide bond" evidence="8">
    <location>
        <begin position="1714"/>
        <end position="1726"/>
    </location>
</feature>
<feature type="disulfide bond" evidence="8">
    <location>
        <begin position="1190"/>
        <end position="1202"/>
    </location>
</feature>
<feature type="disulfide bond" evidence="8">
    <location>
        <begin position="660"/>
        <end position="678"/>
    </location>
</feature>
<dbReference type="SMART" id="SM00409">
    <property type="entry name" value="IG"/>
    <property type="match status" value="1"/>
</dbReference>
<evidence type="ECO:0000313" key="10">
    <source>
        <dbReference type="EMBL" id="KAL5107971.1"/>
    </source>
</evidence>
<dbReference type="SMART" id="SM00192">
    <property type="entry name" value="LDLa"/>
    <property type="match status" value="21"/>
</dbReference>
<feature type="disulfide bond" evidence="8">
    <location>
        <begin position="2249"/>
        <end position="2261"/>
    </location>
</feature>
<dbReference type="InterPro" id="IPR036179">
    <property type="entry name" value="Ig-like_dom_sf"/>
</dbReference>
<dbReference type="Pfam" id="PF00057">
    <property type="entry name" value="Ldl_recept_a"/>
    <property type="match status" value="17"/>
</dbReference>
<feature type="disulfide bond" evidence="8">
    <location>
        <begin position="1580"/>
        <end position="1592"/>
    </location>
</feature>
<evidence type="ECO:0000256" key="1">
    <source>
        <dbReference type="ARBA" id="ARBA00004167"/>
    </source>
</evidence>
<feature type="disulfide bond" evidence="8">
    <location>
        <begin position="1848"/>
        <end position="1860"/>
    </location>
</feature>
<dbReference type="SUPFAM" id="SSF48726">
    <property type="entry name" value="Immunoglobulin"/>
    <property type="match status" value="2"/>
</dbReference>
<dbReference type="Gene3D" id="2.40.128.620">
    <property type="match status" value="3"/>
</dbReference>
<evidence type="ECO:0000256" key="8">
    <source>
        <dbReference type="PROSITE-ProRule" id="PRU00124"/>
    </source>
</evidence>
<feature type="disulfide bond" evidence="8">
    <location>
        <begin position="246"/>
        <end position="264"/>
    </location>
</feature>
<evidence type="ECO:0000256" key="6">
    <source>
        <dbReference type="ARBA" id="ARBA00023136"/>
    </source>
</evidence>
<feature type="disulfide bond" evidence="8">
    <location>
        <begin position="2390"/>
        <end position="2408"/>
    </location>
</feature>
<feature type="disulfide bond" evidence="8">
    <location>
        <begin position="2115"/>
        <end position="2127"/>
    </location>
</feature>
<evidence type="ECO:0000256" key="2">
    <source>
        <dbReference type="ARBA" id="ARBA00004308"/>
    </source>
</evidence>
<dbReference type="Pfam" id="PF13927">
    <property type="entry name" value="Ig_3"/>
    <property type="match status" value="1"/>
</dbReference>
<feature type="disulfide bond" evidence="8">
    <location>
        <begin position="2533"/>
        <end position="2551"/>
    </location>
</feature>
<proteinExistence type="predicted"/>
<feature type="disulfide bond" evidence="8">
    <location>
        <begin position="106"/>
        <end position="118"/>
    </location>
</feature>
<dbReference type="EMBL" id="JAKROA010000004">
    <property type="protein sequence ID" value="KAL5107971.1"/>
    <property type="molecule type" value="Genomic_DNA"/>
</dbReference>
<dbReference type="PROSITE" id="PS50835">
    <property type="entry name" value="IG_LIKE"/>
    <property type="match status" value="1"/>
</dbReference>
<feature type="disulfide bond" evidence="8">
    <location>
        <begin position="1587"/>
        <end position="1605"/>
    </location>
</feature>
<feature type="disulfide bond" evidence="8">
    <location>
        <begin position="387"/>
        <end position="399"/>
    </location>
</feature>
<feature type="disulfide bond" evidence="8">
    <location>
        <begin position="526"/>
        <end position="544"/>
    </location>
</feature>
<feature type="disulfide bond" evidence="8">
    <location>
        <begin position="1983"/>
        <end position="1995"/>
    </location>
</feature>
<evidence type="ECO:0000256" key="4">
    <source>
        <dbReference type="ARBA" id="ARBA00022737"/>
    </source>
</evidence>
<comment type="caution">
    <text evidence="8">Lacks conserved residue(s) required for the propagation of feature annotation.</text>
</comment>
<keyword evidence="3" id="KW-0812">Transmembrane</keyword>
<feature type="disulfide bond" evidence="8">
    <location>
        <begin position="2122"/>
        <end position="2140"/>
    </location>
</feature>
<feature type="disulfide bond" evidence="8">
    <location>
        <begin position="1990"/>
        <end position="2008"/>
    </location>
</feature>
<feature type="disulfide bond" evidence="8">
    <location>
        <begin position="786"/>
        <end position="798"/>
    </location>
</feature>